<keyword evidence="1" id="KW-1133">Transmembrane helix</keyword>
<keyword evidence="1" id="KW-0812">Transmembrane</keyword>
<dbReference type="OrthoDB" id="9873255at2"/>
<dbReference type="AlphaFoldDB" id="A0A1H9VJ88"/>
<evidence type="ECO:0000256" key="1">
    <source>
        <dbReference type="SAM" id="Phobius"/>
    </source>
</evidence>
<sequence length="140" mass="16294">MNEMCAELGELLVNIIILILFYKFLWPLMSRCISVIDSALITLLLGFAIKDKLFHSKLHPVFIILIFVGLFVGCMWLFHTKIGFILSALFMSYIWTDLIVGEISRHWESYDLIWGIFIGVCSFLIMLYFHWKDYSSLADA</sequence>
<feature type="transmembrane region" description="Helical" evidence="1">
    <location>
        <begin position="61"/>
        <end position="78"/>
    </location>
</feature>
<feature type="transmembrane region" description="Helical" evidence="1">
    <location>
        <begin position="28"/>
        <end position="49"/>
    </location>
</feature>
<reference evidence="2 3" key="1">
    <citation type="submission" date="2016-10" db="EMBL/GenBank/DDBJ databases">
        <authorList>
            <person name="de Groot N.N."/>
        </authorList>
    </citation>
    <scope>NUCLEOTIDE SEQUENCE [LARGE SCALE GENOMIC DNA]</scope>
    <source>
        <strain evidence="2 3">AR40</strain>
    </source>
</reference>
<protein>
    <submittedName>
        <fullName evidence="2">Uncharacterized protein</fullName>
    </submittedName>
</protein>
<feature type="transmembrane region" description="Helical" evidence="1">
    <location>
        <begin position="112"/>
        <end position="131"/>
    </location>
</feature>
<evidence type="ECO:0000313" key="3">
    <source>
        <dbReference type="Proteomes" id="UP000182584"/>
    </source>
</evidence>
<feature type="transmembrane region" description="Helical" evidence="1">
    <location>
        <begin position="84"/>
        <end position="100"/>
    </location>
</feature>
<dbReference type="RefSeq" id="WP_074757720.1">
    <property type="nucleotide sequence ID" value="NZ_FOGJ01000023.1"/>
</dbReference>
<gene>
    <name evidence="2" type="ORF">SAMN04487884_12362</name>
</gene>
<name>A0A1H9VJ88_BUTFI</name>
<proteinExistence type="predicted"/>
<dbReference type="EMBL" id="FOGJ01000023">
    <property type="protein sequence ID" value="SES21629.1"/>
    <property type="molecule type" value="Genomic_DNA"/>
</dbReference>
<dbReference type="Proteomes" id="UP000182584">
    <property type="component" value="Unassembled WGS sequence"/>
</dbReference>
<feature type="transmembrane region" description="Helical" evidence="1">
    <location>
        <begin position="5"/>
        <end position="22"/>
    </location>
</feature>
<keyword evidence="1" id="KW-0472">Membrane</keyword>
<evidence type="ECO:0000313" key="2">
    <source>
        <dbReference type="EMBL" id="SES21629.1"/>
    </source>
</evidence>
<accession>A0A1H9VJ88</accession>
<organism evidence="2 3">
    <name type="scientific">Butyrivibrio fibrisolvens</name>
    <dbReference type="NCBI Taxonomy" id="831"/>
    <lineage>
        <taxon>Bacteria</taxon>
        <taxon>Bacillati</taxon>
        <taxon>Bacillota</taxon>
        <taxon>Clostridia</taxon>
        <taxon>Lachnospirales</taxon>
        <taxon>Lachnospiraceae</taxon>
        <taxon>Butyrivibrio</taxon>
    </lineage>
</organism>